<dbReference type="InterPro" id="IPR000905">
    <property type="entry name" value="Gcp-like_dom"/>
</dbReference>
<evidence type="ECO:0000256" key="2">
    <source>
        <dbReference type="ARBA" id="ARBA00022679"/>
    </source>
</evidence>
<dbReference type="GO" id="GO:0061711">
    <property type="term" value="F:tRNA N(6)-L-threonylcarbamoyladenine synthase activity"/>
    <property type="evidence" value="ECO:0007669"/>
    <property type="project" value="UniProtKB-EC"/>
</dbReference>
<dbReference type="GO" id="GO:0006400">
    <property type="term" value="P:tRNA modification"/>
    <property type="evidence" value="ECO:0007669"/>
    <property type="project" value="UniProtKB-ARBA"/>
</dbReference>
<dbReference type="InterPro" id="IPR043129">
    <property type="entry name" value="ATPase_NBD"/>
</dbReference>
<evidence type="ECO:0000256" key="4">
    <source>
        <dbReference type="ARBA" id="ARBA00022723"/>
    </source>
</evidence>
<dbReference type="EC" id="2.3.1.234" evidence="1"/>
<keyword evidence="2" id="KW-0808">Transferase</keyword>
<sequence>MLILGIESSCDETAGAVCNNGTIVSNVVLSQEVHQKFGGVVPEIASREHDSQISSIIDKALEKASITYSDINAIAVTYGAGLMGALLVGLSYAKGLSIALNIPFVGVNHLEGHLYASFI</sequence>
<comment type="catalytic activity">
    <reaction evidence="6">
        <text>L-threonylcarbamoyladenylate + adenosine(37) in tRNA = N(6)-L-threonylcarbamoyladenosine(37) in tRNA + AMP + H(+)</text>
        <dbReference type="Rhea" id="RHEA:37059"/>
        <dbReference type="Rhea" id="RHEA-COMP:10162"/>
        <dbReference type="Rhea" id="RHEA-COMP:10163"/>
        <dbReference type="ChEBI" id="CHEBI:15378"/>
        <dbReference type="ChEBI" id="CHEBI:73682"/>
        <dbReference type="ChEBI" id="CHEBI:74411"/>
        <dbReference type="ChEBI" id="CHEBI:74418"/>
        <dbReference type="ChEBI" id="CHEBI:456215"/>
        <dbReference type="EC" id="2.3.1.234"/>
    </reaction>
</comment>
<feature type="non-terminal residue" evidence="8">
    <location>
        <position position="119"/>
    </location>
</feature>
<evidence type="ECO:0000256" key="6">
    <source>
        <dbReference type="ARBA" id="ARBA00048117"/>
    </source>
</evidence>
<dbReference type="Gene3D" id="3.30.420.40">
    <property type="match status" value="1"/>
</dbReference>
<name>A0A382ZAE7_9ZZZZ</name>
<dbReference type="InterPro" id="IPR017861">
    <property type="entry name" value="KAE1/TsaD"/>
</dbReference>
<dbReference type="PROSITE" id="PS01016">
    <property type="entry name" value="GLYCOPROTEASE"/>
    <property type="match status" value="1"/>
</dbReference>
<keyword evidence="4" id="KW-0479">Metal-binding</keyword>
<organism evidence="8">
    <name type="scientific">marine metagenome</name>
    <dbReference type="NCBI Taxonomy" id="408172"/>
    <lineage>
        <taxon>unclassified sequences</taxon>
        <taxon>metagenomes</taxon>
        <taxon>ecological metagenomes</taxon>
    </lineage>
</organism>
<keyword evidence="5" id="KW-0012">Acyltransferase</keyword>
<gene>
    <name evidence="8" type="ORF">METZ01_LOCUS445043</name>
</gene>
<feature type="domain" description="Gcp-like" evidence="7">
    <location>
        <begin position="22"/>
        <end position="118"/>
    </location>
</feature>
<evidence type="ECO:0000256" key="1">
    <source>
        <dbReference type="ARBA" id="ARBA00012156"/>
    </source>
</evidence>
<dbReference type="Pfam" id="PF00814">
    <property type="entry name" value="TsaD"/>
    <property type="match status" value="1"/>
</dbReference>
<evidence type="ECO:0000256" key="3">
    <source>
        <dbReference type="ARBA" id="ARBA00022694"/>
    </source>
</evidence>
<dbReference type="GO" id="GO:0046872">
    <property type="term" value="F:metal ion binding"/>
    <property type="evidence" value="ECO:0007669"/>
    <property type="project" value="UniProtKB-KW"/>
</dbReference>
<dbReference type="EMBL" id="UINC01182148">
    <property type="protein sequence ID" value="SVD92189.1"/>
    <property type="molecule type" value="Genomic_DNA"/>
</dbReference>
<evidence type="ECO:0000256" key="5">
    <source>
        <dbReference type="ARBA" id="ARBA00023315"/>
    </source>
</evidence>
<evidence type="ECO:0000259" key="7">
    <source>
        <dbReference type="Pfam" id="PF00814"/>
    </source>
</evidence>
<dbReference type="PANTHER" id="PTHR11735">
    <property type="entry name" value="TRNA N6-ADENOSINE THREONYLCARBAMOYLTRANSFERASE"/>
    <property type="match status" value="1"/>
</dbReference>
<dbReference type="InterPro" id="IPR017860">
    <property type="entry name" value="Peptidase_M22_CS"/>
</dbReference>
<reference evidence="8" key="1">
    <citation type="submission" date="2018-05" db="EMBL/GenBank/DDBJ databases">
        <authorList>
            <person name="Lanie J.A."/>
            <person name="Ng W.-L."/>
            <person name="Kazmierczak K.M."/>
            <person name="Andrzejewski T.M."/>
            <person name="Davidsen T.M."/>
            <person name="Wayne K.J."/>
            <person name="Tettelin H."/>
            <person name="Glass J.I."/>
            <person name="Rusch D."/>
            <person name="Podicherti R."/>
            <person name="Tsui H.-C.T."/>
            <person name="Winkler M.E."/>
        </authorList>
    </citation>
    <scope>NUCLEOTIDE SEQUENCE</scope>
</reference>
<keyword evidence="3" id="KW-0819">tRNA processing</keyword>
<protein>
    <recommendedName>
        <fullName evidence="1">N(6)-L-threonylcarbamoyladenine synthase</fullName>
        <ecNumber evidence="1">2.3.1.234</ecNumber>
    </recommendedName>
</protein>
<dbReference type="GO" id="GO:0070525">
    <property type="term" value="P:tRNA threonylcarbamoyladenosine metabolic process"/>
    <property type="evidence" value="ECO:0007669"/>
    <property type="project" value="UniProtKB-ARBA"/>
</dbReference>
<dbReference type="PRINTS" id="PR00789">
    <property type="entry name" value="OSIALOPTASE"/>
</dbReference>
<dbReference type="FunFam" id="3.30.420.40:FF:000012">
    <property type="entry name" value="tRNA N6-adenosine threonylcarbamoyltransferase"/>
    <property type="match status" value="1"/>
</dbReference>
<dbReference type="PANTHER" id="PTHR11735:SF6">
    <property type="entry name" value="TRNA N6-ADENOSINE THREONYLCARBAMOYLTRANSFERASE, MITOCHONDRIAL"/>
    <property type="match status" value="1"/>
</dbReference>
<proteinExistence type="predicted"/>
<evidence type="ECO:0000313" key="8">
    <source>
        <dbReference type="EMBL" id="SVD92189.1"/>
    </source>
</evidence>
<dbReference type="SUPFAM" id="SSF53067">
    <property type="entry name" value="Actin-like ATPase domain"/>
    <property type="match status" value="1"/>
</dbReference>
<dbReference type="AlphaFoldDB" id="A0A382ZAE7"/>
<accession>A0A382ZAE7</accession>